<dbReference type="AlphaFoldDB" id="A0A3A4KNR1"/>
<evidence type="ECO:0000313" key="5">
    <source>
        <dbReference type="Proteomes" id="UP000266677"/>
    </source>
</evidence>
<reference evidence="4 5" key="1">
    <citation type="submission" date="2018-09" db="EMBL/GenBank/DDBJ databases">
        <title>YIM PH21274 draft genome.</title>
        <authorList>
            <person name="Miao C."/>
        </authorList>
    </citation>
    <scope>NUCLEOTIDE SEQUENCE [LARGE SCALE GENOMIC DNA]</scope>
    <source>
        <strain evidence="4 5">YIM PH 21724</strain>
    </source>
</reference>
<protein>
    <submittedName>
        <fullName evidence="4">3-oxoacyl-ACP synthase</fullName>
    </submittedName>
</protein>
<organism evidence="4 5">
    <name type="scientific">Nocardia panacis</name>
    <dbReference type="NCBI Taxonomy" id="2340916"/>
    <lineage>
        <taxon>Bacteria</taxon>
        <taxon>Bacillati</taxon>
        <taxon>Actinomycetota</taxon>
        <taxon>Actinomycetes</taxon>
        <taxon>Mycobacteriales</taxon>
        <taxon>Nocardiaceae</taxon>
        <taxon>Nocardia</taxon>
    </lineage>
</organism>
<evidence type="ECO:0000313" key="4">
    <source>
        <dbReference type="EMBL" id="RJO78957.1"/>
    </source>
</evidence>
<dbReference type="GO" id="GO:0016746">
    <property type="term" value="F:acyltransferase activity"/>
    <property type="evidence" value="ECO:0007669"/>
    <property type="project" value="UniProtKB-KW"/>
</dbReference>
<dbReference type="InterPro" id="IPR013747">
    <property type="entry name" value="ACP_syn_III_C"/>
</dbReference>
<keyword evidence="2" id="KW-0012">Acyltransferase</keyword>
<dbReference type="Gene3D" id="3.40.47.10">
    <property type="match status" value="2"/>
</dbReference>
<dbReference type="EMBL" id="QZFU01000011">
    <property type="protein sequence ID" value="RJO78957.1"/>
    <property type="molecule type" value="Genomic_DNA"/>
</dbReference>
<comment type="caution">
    <text evidence="4">The sequence shown here is derived from an EMBL/GenBank/DDBJ whole genome shotgun (WGS) entry which is preliminary data.</text>
</comment>
<accession>A0A3A4KNR1</accession>
<gene>
    <name evidence="4" type="ORF">D5S18_03730</name>
</gene>
<dbReference type="Pfam" id="PF08541">
    <property type="entry name" value="ACP_syn_III_C"/>
    <property type="match status" value="1"/>
</dbReference>
<evidence type="ECO:0000256" key="1">
    <source>
        <dbReference type="ARBA" id="ARBA00022679"/>
    </source>
</evidence>
<keyword evidence="5" id="KW-1185">Reference proteome</keyword>
<evidence type="ECO:0000256" key="2">
    <source>
        <dbReference type="ARBA" id="ARBA00023315"/>
    </source>
</evidence>
<proteinExistence type="predicted"/>
<name>A0A3A4KNR1_9NOCA</name>
<keyword evidence="1" id="KW-0808">Transferase</keyword>
<dbReference type="PANTHER" id="PTHR34069:SF2">
    <property type="entry name" value="BETA-KETOACYL-[ACYL-CARRIER-PROTEIN] SYNTHASE III"/>
    <property type="match status" value="1"/>
</dbReference>
<dbReference type="GO" id="GO:0044550">
    <property type="term" value="P:secondary metabolite biosynthetic process"/>
    <property type="evidence" value="ECO:0007669"/>
    <property type="project" value="TreeGrafter"/>
</dbReference>
<sequence>MIADRMDCYGCENMRQAAVNTGVDGLANPGASDALEALVTIDAVGSFFPERVMTVEERAMQLELNPAETHMFRRFHGLDRMHYDPEVGLYELVLPAAQKVLAQVDPRSVRYVIHCQTDREAEGTANIADDLKRLLSLDDVTAFTLTQQNCALSLTAIDIAGALLRNDGDLAAHALVVTGDKPRSRESQLLANTCMVADGAASCLVSLNGPGAVVRSLATSAKGEYSDGFRMSVETARAHIEELPRNLLGVMEEAASRAGYKLDDIQMIVPTNPNLSTWPEVVKNPELRSKFFVDNVPRYSHCLAADVLINYTTLLDERRFDPQRPSMFIAIGVGMTFSAMVFTPSADMGVSL</sequence>
<dbReference type="SUPFAM" id="SSF53901">
    <property type="entry name" value="Thiolase-like"/>
    <property type="match status" value="1"/>
</dbReference>
<dbReference type="Proteomes" id="UP000266677">
    <property type="component" value="Unassembled WGS sequence"/>
</dbReference>
<dbReference type="PANTHER" id="PTHR34069">
    <property type="entry name" value="3-OXOACYL-[ACYL-CARRIER-PROTEIN] SYNTHASE 3"/>
    <property type="match status" value="1"/>
</dbReference>
<evidence type="ECO:0000259" key="3">
    <source>
        <dbReference type="Pfam" id="PF08541"/>
    </source>
</evidence>
<dbReference type="InterPro" id="IPR016039">
    <property type="entry name" value="Thiolase-like"/>
</dbReference>
<feature type="domain" description="Beta-ketoacyl-[acyl-carrier-protein] synthase III C-terminal" evidence="3">
    <location>
        <begin position="257"/>
        <end position="342"/>
    </location>
</feature>